<keyword evidence="3" id="KW-1185">Reference proteome</keyword>
<dbReference type="CDD" id="cd09917">
    <property type="entry name" value="F-box_SF"/>
    <property type="match status" value="1"/>
</dbReference>
<dbReference type="SUPFAM" id="SSF81383">
    <property type="entry name" value="F-box domain"/>
    <property type="match status" value="1"/>
</dbReference>
<comment type="caution">
    <text evidence="2">The sequence shown here is derived from an EMBL/GenBank/DDBJ whole genome shotgun (WGS) entry which is preliminary data.</text>
</comment>
<gene>
    <name evidence="2" type="ORF">C8A03DRAFT_12642</name>
</gene>
<dbReference type="EMBL" id="MU860028">
    <property type="protein sequence ID" value="KAK4241070.1"/>
    <property type="molecule type" value="Genomic_DNA"/>
</dbReference>
<dbReference type="InterPro" id="IPR001810">
    <property type="entry name" value="F-box_dom"/>
</dbReference>
<organism evidence="2 3">
    <name type="scientific">Achaetomium macrosporum</name>
    <dbReference type="NCBI Taxonomy" id="79813"/>
    <lineage>
        <taxon>Eukaryota</taxon>
        <taxon>Fungi</taxon>
        <taxon>Dikarya</taxon>
        <taxon>Ascomycota</taxon>
        <taxon>Pezizomycotina</taxon>
        <taxon>Sordariomycetes</taxon>
        <taxon>Sordariomycetidae</taxon>
        <taxon>Sordariales</taxon>
        <taxon>Chaetomiaceae</taxon>
        <taxon>Achaetomium</taxon>
    </lineage>
</organism>
<name>A0AAN7HGH8_9PEZI</name>
<dbReference type="InterPro" id="IPR036047">
    <property type="entry name" value="F-box-like_dom_sf"/>
</dbReference>
<evidence type="ECO:0000313" key="2">
    <source>
        <dbReference type="EMBL" id="KAK4241070.1"/>
    </source>
</evidence>
<dbReference type="Proteomes" id="UP001303760">
    <property type="component" value="Unassembled WGS sequence"/>
</dbReference>
<evidence type="ECO:0000313" key="3">
    <source>
        <dbReference type="Proteomes" id="UP001303760"/>
    </source>
</evidence>
<proteinExistence type="predicted"/>
<protein>
    <recommendedName>
        <fullName evidence="1">F-box domain-containing protein</fullName>
    </recommendedName>
</protein>
<reference evidence="2" key="2">
    <citation type="submission" date="2023-05" db="EMBL/GenBank/DDBJ databases">
        <authorList>
            <consortium name="Lawrence Berkeley National Laboratory"/>
            <person name="Steindorff A."/>
            <person name="Hensen N."/>
            <person name="Bonometti L."/>
            <person name="Westerberg I."/>
            <person name="Brannstrom I.O."/>
            <person name="Guillou S."/>
            <person name="Cros-Aarteil S."/>
            <person name="Calhoun S."/>
            <person name="Haridas S."/>
            <person name="Kuo A."/>
            <person name="Mondo S."/>
            <person name="Pangilinan J."/>
            <person name="Riley R."/>
            <person name="Labutti K."/>
            <person name="Andreopoulos B."/>
            <person name="Lipzen A."/>
            <person name="Chen C."/>
            <person name="Yanf M."/>
            <person name="Daum C."/>
            <person name="Ng V."/>
            <person name="Clum A."/>
            <person name="Ohm R."/>
            <person name="Martin F."/>
            <person name="Silar P."/>
            <person name="Natvig D."/>
            <person name="Lalanne C."/>
            <person name="Gautier V."/>
            <person name="Ament-Velasquez S.L."/>
            <person name="Kruys A."/>
            <person name="Hutchinson M.I."/>
            <person name="Powell A.J."/>
            <person name="Barry K."/>
            <person name="Miller A.N."/>
            <person name="Grigoriev I.V."/>
            <person name="Debuchy R."/>
            <person name="Gladieux P."/>
            <person name="Thoren M.H."/>
            <person name="Johannesson H."/>
        </authorList>
    </citation>
    <scope>NUCLEOTIDE SEQUENCE</scope>
    <source>
        <strain evidence="2">CBS 532.94</strain>
    </source>
</reference>
<accession>A0AAN7HGH8</accession>
<evidence type="ECO:0000259" key="1">
    <source>
        <dbReference type="PROSITE" id="PS50181"/>
    </source>
</evidence>
<sequence length="376" mass="42953">MSSASAIQDEAAGQQPLISALQLKDLPVEIVVEILSNLDFETFDNMLLVNSQLNNIIVLHWCSILPVIAEREFSPADGFFAALRDAILPSTLSRYQCSTLSSISNYSLLRLSSTTGLNLVLKFCRAVKRFEYEFPRFRFSHRSDCRRLLRPHELHRLRSALYIWWRYASAFHGPASCPRRLDDTPEGRHEFIHQFSSVQLYELDDLWRTFRGAFAMEVCPSFSSVVLAVGPSCTWEEGARLGWGERVEHLDILSTMMKLRPEAILHLLVYRHRYATKASVVQFVKQRHPWIEESMETLSGTLSAVMVGRHGSCPRWWWCDSFPDAYGGILDFKDAEEEAWRARNNKDTGSGMPAIEAMREFETTIKGGRGRLLPSS</sequence>
<reference evidence="2" key="1">
    <citation type="journal article" date="2023" name="Mol. Phylogenet. Evol.">
        <title>Genome-scale phylogeny and comparative genomics of the fungal order Sordariales.</title>
        <authorList>
            <person name="Hensen N."/>
            <person name="Bonometti L."/>
            <person name="Westerberg I."/>
            <person name="Brannstrom I.O."/>
            <person name="Guillou S."/>
            <person name="Cros-Aarteil S."/>
            <person name="Calhoun S."/>
            <person name="Haridas S."/>
            <person name="Kuo A."/>
            <person name="Mondo S."/>
            <person name="Pangilinan J."/>
            <person name="Riley R."/>
            <person name="LaButti K."/>
            <person name="Andreopoulos B."/>
            <person name="Lipzen A."/>
            <person name="Chen C."/>
            <person name="Yan M."/>
            <person name="Daum C."/>
            <person name="Ng V."/>
            <person name="Clum A."/>
            <person name="Steindorff A."/>
            <person name="Ohm R.A."/>
            <person name="Martin F."/>
            <person name="Silar P."/>
            <person name="Natvig D.O."/>
            <person name="Lalanne C."/>
            <person name="Gautier V."/>
            <person name="Ament-Velasquez S.L."/>
            <person name="Kruys A."/>
            <person name="Hutchinson M.I."/>
            <person name="Powell A.J."/>
            <person name="Barry K."/>
            <person name="Miller A.N."/>
            <person name="Grigoriev I.V."/>
            <person name="Debuchy R."/>
            <person name="Gladieux P."/>
            <person name="Hiltunen Thoren M."/>
            <person name="Johannesson H."/>
        </authorList>
    </citation>
    <scope>NUCLEOTIDE SEQUENCE</scope>
    <source>
        <strain evidence="2">CBS 532.94</strain>
    </source>
</reference>
<feature type="domain" description="F-box" evidence="1">
    <location>
        <begin position="20"/>
        <end position="64"/>
    </location>
</feature>
<dbReference type="PROSITE" id="PS50181">
    <property type="entry name" value="FBOX"/>
    <property type="match status" value="1"/>
</dbReference>
<dbReference type="AlphaFoldDB" id="A0AAN7HGH8"/>